<sequence length="110" mass="12825">MEDIKICYRENPNEPNLVCNARVFGAPDLYKLYKSREDLEEACEKDDMDKNISFGESKSNLIAEILINHRIENEARIMDFINYAYRPKSEHFTDSLFKLTNVSDKTVSDP</sequence>
<gene>
    <name evidence="1" type="ORF">HPULCUR_000609</name>
</gene>
<reference evidence="1 2" key="1">
    <citation type="submission" date="2024-04" db="EMBL/GenBank/DDBJ databases">
        <title>genome sequences of Mucor flavus KT1a and Helicostylum pulchrum KT1b strains isolation_sourced from the surface of a dry-aged beef.</title>
        <authorList>
            <person name="Toyotome T."/>
            <person name="Hosono M."/>
            <person name="Torimaru M."/>
            <person name="Fukuda K."/>
            <person name="Mikami N."/>
        </authorList>
    </citation>
    <scope>NUCLEOTIDE SEQUENCE [LARGE SCALE GENOMIC DNA]</scope>
    <source>
        <strain evidence="1 2">KT1b</strain>
    </source>
</reference>
<dbReference type="EMBL" id="BAABUJ010000004">
    <property type="protein sequence ID" value="GAA5795254.1"/>
    <property type="molecule type" value="Genomic_DNA"/>
</dbReference>
<comment type="caution">
    <text evidence="1">The sequence shown here is derived from an EMBL/GenBank/DDBJ whole genome shotgun (WGS) entry which is preliminary data.</text>
</comment>
<evidence type="ECO:0000313" key="1">
    <source>
        <dbReference type="EMBL" id="GAA5795254.1"/>
    </source>
</evidence>
<protein>
    <submittedName>
        <fullName evidence="1">Uncharacterized protein</fullName>
    </submittedName>
</protein>
<accession>A0ABP9XKC5</accession>
<keyword evidence="2" id="KW-1185">Reference proteome</keyword>
<dbReference type="Proteomes" id="UP001476247">
    <property type="component" value="Unassembled WGS sequence"/>
</dbReference>
<organism evidence="1 2">
    <name type="scientific">Helicostylum pulchrum</name>
    <dbReference type="NCBI Taxonomy" id="562976"/>
    <lineage>
        <taxon>Eukaryota</taxon>
        <taxon>Fungi</taxon>
        <taxon>Fungi incertae sedis</taxon>
        <taxon>Mucoromycota</taxon>
        <taxon>Mucoromycotina</taxon>
        <taxon>Mucoromycetes</taxon>
        <taxon>Mucorales</taxon>
        <taxon>Mucorineae</taxon>
        <taxon>Mucoraceae</taxon>
        <taxon>Helicostylum</taxon>
    </lineage>
</organism>
<proteinExistence type="predicted"/>
<name>A0ABP9XKC5_9FUNG</name>
<evidence type="ECO:0000313" key="2">
    <source>
        <dbReference type="Proteomes" id="UP001476247"/>
    </source>
</evidence>